<feature type="region of interest" description="Disordered" evidence="1">
    <location>
        <begin position="1"/>
        <end position="166"/>
    </location>
</feature>
<feature type="region of interest" description="Disordered" evidence="1">
    <location>
        <begin position="216"/>
        <end position="250"/>
    </location>
</feature>
<sequence>MPVDPPADTAAAPARHKHSGKGQSHAHAAKHGTSRIGAALASRRSSSPATITIVDRLFRRSPSAEPRTRRRPTKSPQAAQPAEMPEQGRDSVSPGIRSSTPRARRRRPQPRRIHVDLRDTSDRSGTPRKRAHGDSRRRAASRPAGSSPMPARGADDPAATPAERSPTVRFVHPLDTGTLAPGVHPQMAVPKHMVVEEIARAPTGSILQLAQLHTQRVRSNDPARKKSVRVSAVSADDDEEEQEEGEGRRGQQLRIYRVLGRKSGCRDLGAKAGGDRQMTPVLVTIARDGSIVSDTASRPSEDLGGSTQAQQHVPRHPSPIRMPVAAQAPDNVGTLGSPGVSSMTSGSAGGAESFATARLFTGTLSPEPMPRGESAAEHSAGGRRSGDADEVSDIAMREHLEDVGAAADHEDAGDRFDADRAFAEWLQRQAAINDRPDGPSAPSSIAQTVAHMRFPMPPSHDAPVLPQQRHYSPSMATTAAAVPPPSFTRALGSDHMGLLEGLLARVSDLESRFTCVEALLACFNDKLDVLLRNAEPAESPHTLSIGNAQTPAGRMTAAAAAAVTAFGKNPVIHNL</sequence>
<comment type="caution">
    <text evidence="2">The sequence shown here is derived from an EMBL/GenBank/DDBJ whole genome shotgun (WGS) entry which is preliminary data.</text>
</comment>
<name>A0A9W8H4X3_9FUNG</name>
<evidence type="ECO:0000313" key="2">
    <source>
        <dbReference type="EMBL" id="KAJ2776245.1"/>
    </source>
</evidence>
<keyword evidence="3" id="KW-1185">Reference proteome</keyword>
<feature type="compositionally biased region" description="Low complexity" evidence="1">
    <location>
        <begin position="34"/>
        <end position="47"/>
    </location>
</feature>
<feature type="compositionally biased region" description="Low complexity" evidence="1">
    <location>
        <begin position="141"/>
        <end position="152"/>
    </location>
</feature>
<reference evidence="2" key="1">
    <citation type="submission" date="2022-07" db="EMBL/GenBank/DDBJ databases">
        <title>Phylogenomic reconstructions and comparative analyses of Kickxellomycotina fungi.</title>
        <authorList>
            <person name="Reynolds N.K."/>
            <person name="Stajich J.E."/>
            <person name="Barry K."/>
            <person name="Grigoriev I.V."/>
            <person name="Crous P."/>
            <person name="Smith M.E."/>
        </authorList>
    </citation>
    <scope>NUCLEOTIDE SEQUENCE</scope>
    <source>
        <strain evidence="2">BCRC 34489</strain>
    </source>
</reference>
<evidence type="ECO:0000313" key="3">
    <source>
        <dbReference type="Proteomes" id="UP001140172"/>
    </source>
</evidence>
<feature type="compositionally biased region" description="Basic residues" evidence="1">
    <location>
        <begin position="102"/>
        <end position="112"/>
    </location>
</feature>
<protein>
    <submittedName>
        <fullName evidence="2">Uncharacterized protein</fullName>
    </submittedName>
</protein>
<dbReference type="EMBL" id="JANBUM010000510">
    <property type="protein sequence ID" value="KAJ2776245.1"/>
    <property type="molecule type" value="Genomic_DNA"/>
</dbReference>
<feature type="region of interest" description="Disordered" evidence="1">
    <location>
        <begin position="292"/>
        <end position="318"/>
    </location>
</feature>
<dbReference type="AlphaFoldDB" id="A0A9W8H4X3"/>
<feature type="compositionally biased region" description="Acidic residues" evidence="1">
    <location>
        <begin position="235"/>
        <end position="244"/>
    </location>
</feature>
<evidence type="ECO:0000256" key="1">
    <source>
        <dbReference type="SAM" id="MobiDB-lite"/>
    </source>
</evidence>
<dbReference type="Proteomes" id="UP001140172">
    <property type="component" value="Unassembled WGS sequence"/>
</dbReference>
<accession>A0A9W8H4X3</accession>
<organism evidence="2 3">
    <name type="scientific">Coemansia interrupta</name>
    <dbReference type="NCBI Taxonomy" id="1126814"/>
    <lineage>
        <taxon>Eukaryota</taxon>
        <taxon>Fungi</taxon>
        <taxon>Fungi incertae sedis</taxon>
        <taxon>Zoopagomycota</taxon>
        <taxon>Kickxellomycotina</taxon>
        <taxon>Kickxellomycetes</taxon>
        <taxon>Kickxellales</taxon>
        <taxon>Kickxellaceae</taxon>
        <taxon>Coemansia</taxon>
    </lineage>
</organism>
<proteinExistence type="predicted"/>
<feature type="compositionally biased region" description="Low complexity" evidence="1">
    <location>
        <begin position="1"/>
        <end position="13"/>
    </location>
</feature>
<feature type="region of interest" description="Disordered" evidence="1">
    <location>
        <begin position="363"/>
        <end position="388"/>
    </location>
</feature>
<dbReference type="OrthoDB" id="5597387at2759"/>
<feature type="compositionally biased region" description="Basic and acidic residues" evidence="1">
    <location>
        <begin position="113"/>
        <end position="122"/>
    </location>
</feature>
<gene>
    <name evidence="2" type="ORF">GGI15_004896</name>
</gene>